<evidence type="ECO:0000313" key="1">
    <source>
        <dbReference type="EMBL" id="JAI07967.1"/>
    </source>
</evidence>
<reference evidence="1" key="2">
    <citation type="journal article" date="2015" name="Fish Shellfish Immunol.">
        <title>Early steps in the European eel (Anguilla anguilla)-Vibrio vulnificus interaction in the gills: Role of the RtxA13 toxin.</title>
        <authorList>
            <person name="Callol A."/>
            <person name="Pajuelo D."/>
            <person name="Ebbesson L."/>
            <person name="Teles M."/>
            <person name="MacKenzie S."/>
            <person name="Amaro C."/>
        </authorList>
    </citation>
    <scope>NUCLEOTIDE SEQUENCE</scope>
</reference>
<dbReference type="AlphaFoldDB" id="A0A0E9XZW2"/>
<sequence length="52" mass="5752">MRTGEQEEEDNADSVTYSTVVHSKTVKNTNIQNQSEDSTEYAAIKLGMSSNL</sequence>
<proteinExistence type="predicted"/>
<dbReference type="EMBL" id="GBXM01000611">
    <property type="protein sequence ID" value="JAI07967.1"/>
    <property type="molecule type" value="Transcribed_RNA"/>
</dbReference>
<accession>A0A0E9XZW2</accession>
<name>A0A0E9XZW2_ANGAN</name>
<organism evidence="1">
    <name type="scientific">Anguilla anguilla</name>
    <name type="common">European freshwater eel</name>
    <name type="synonym">Muraena anguilla</name>
    <dbReference type="NCBI Taxonomy" id="7936"/>
    <lineage>
        <taxon>Eukaryota</taxon>
        <taxon>Metazoa</taxon>
        <taxon>Chordata</taxon>
        <taxon>Craniata</taxon>
        <taxon>Vertebrata</taxon>
        <taxon>Euteleostomi</taxon>
        <taxon>Actinopterygii</taxon>
        <taxon>Neopterygii</taxon>
        <taxon>Teleostei</taxon>
        <taxon>Anguilliformes</taxon>
        <taxon>Anguillidae</taxon>
        <taxon>Anguilla</taxon>
    </lineage>
</organism>
<protein>
    <submittedName>
        <fullName evidence="1">Uncharacterized protein</fullName>
    </submittedName>
</protein>
<reference evidence="1" key="1">
    <citation type="submission" date="2014-11" db="EMBL/GenBank/DDBJ databases">
        <authorList>
            <person name="Amaro Gonzalez C."/>
        </authorList>
    </citation>
    <scope>NUCLEOTIDE SEQUENCE</scope>
</reference>